<dbReference type="EMBL" id="BGPR01107104">
    <property type="protein sequence ID" value="GBM78482.1"/>
    <property type="molecule type" value="Genomic_DNA"/>
</dbReference>
<organism evidence="1 2">
    <name type="scientific">Araneus ventricosus</name>
    <name type="common">Orbweaver spider</name>
    <name type="synonym">Epeira ventricosa</name>
    <dbReference type="NCBI Taxonomy" id="182803"/>
    <lineage>
        <taxon>Eukaryota</taxon>
        <taxon>Metazoa</taxon>
        <taxon>Ecdysozoa</taxon>
        <taxon>Arthropoda</taxon>
        <taxon>Chelicerata</taxon>
        <taxon>Arachnida</taxon>
        <taxon>Araneae</taxon>
        <taxon>Araneomorphae</taxon>
        <taxon>Entelegynae</taxon>
        <taxon>Araneoidea</taxon>
        <taxon>Araneidae</taxon>
        <taxon>Araneus</taxon>
    </lineage>
</organism>
<proteinExistence type="predicted"/>
<dbReference type="Proteomes" id="UP000499080">
    <property type="component" value="Unassembled WGS sequence"/>
</dbReference>
<feature type="non-terminal residue" evidence="1">
    <location>
        <position position="44"/>
    </location>
</feature>
<accession>A0A4Y2IN01</accession>
<evidence type="ECO:0000313" key="2">
    <source>
        <dbReference type="Proteomes" id="UP000499080"/>
    </source>
</evidence>
<reference evidence="1 2" key="1">
    <citation type="journal article" date="2019" name="Sci. Rep.">
        <title>Orb-weaving spider Araneus ventricosus genome elucidates the spidroin gene catalogue.</title>
        <authorList>
            <person name="Kono N."/>
            <person name="Nakamura H."/>
            <person name="Ohtoshi R."/>
            <person name="Moran D.A.P."/>
            <person name="Shinohara A."/>
            <person name="Yoshida Y."/>
            <person name="Fujiwara M."/>
            <person name="Mori M."/>
            <person name="Tomita M."/>
            <person name="Arakawa K."/>
        </authorList>
    </citation>
    <scope>NUCLEOTIDE SEQUENCE [LARGE SCALE GENOMIC DNA]</scope>
</reference>
<sequence length="44" mass="4803">MCWKIPCDVTACRGRPIQGERLDDGVVDSLGTTLELRPQCEPGS</sequence>
<evidence type="ECO:0000313" key="1">
    <source>
        <dbReference type="EMBL" id="GBM78482.1"/>
    </source>
</evidence>
<name>A0A4Y2IN01_ARAVE</name>
<comment type="caution">
    <text evidence="1">The sequence shown here is derived from an EMBL/GenBank/DDBJ whole genome shotgun (WGS) entry which is preliminary data.</text>
</comment>
<protein>
    <submittedName>
        <fullName evidence="1">Uncharacterized protein</fullName>
    </submittedName>
</protein>
<dbReference type="AlphaFoldDB" id="A0A4Y2IN01"/>
<gene>
    <name evidence="1" type="ORF">AVEN_51200_1</name>
</gene>
<keyword evidence="2" id="KW-1185">Reference proteome</keyword>